<dbReference type="InterPro" id="IPR017925">
    <property type="entry name" value="DHFR_CS"/>
</dbReference>
<keyword evidence="12" id="KW-1185">Reference proteome</keyword>
<dbReference type="PANTHER" id="PTHR48069:SF3">
    <property type="entry name" value="DIHYDROFOLATE REDUCTASE"/>
    <property type="match status" value="1"/>
</dbReference>
<dbReference type="EMBL" id="SCWB01000001">
    <property type="protein sequence ID" value="TDM13254.1"/>
    <property type="molecule type" value="Genomic_DNA"/>
</dbReference>
<dbReference type="PANTHER" id="PTHR48069">
    <property type="entry name" value="DIHYDROFOLATE REDUCTASE"/>
    <property type="match status" value="1"/>
</dbReference>
<dbReference type="GO" id="GO:0006730">
    <property type="term" value="P:one-carbon metabolic process"/>
    <property type="evidence" value="ECO:0007669"/>
    <property type="project" value="UniProtKB-KW"/>
</dbReference>
<dbReference type="InterPro" id="IPR012259">
    <property type="entry name" value="DHFR"/>
</dbReference>
<dbReference type="PIRSF" id="PIRSF000194">
    <property type="entry name" value="DHFR"/>
    <property type="match status" value="1"/>
</dbReference>
<dbReference type="GO" id="GO:0070401">
    <property type="term" value="F:NADP+ binding"/>
    <property type="evidence" value="ECO:0007669"/>
    <property type="project" value="UniProtKB-ARBA"/>
</dbReference>
<protein>
    <recommendedName>
        <fullName evidence="3 8">Dihydrofolate reductase</fullName>
        <ecNumber evidence="3 8">1.5.1.3</ecNumber>
    </recommendedName>
</protein>
<organism evidence="11 12">
    <name type="scientific">Macrococcus lamae</name>
    <dbReference type="NCBI Taxonomy" id="198484"/>
    <lineage>
        <taxon>Bacteria</taxon>
        <taxon>Bacillati</taxon>
        <taxon>Bacillota</taxon>
        <taxon>Bacilli</taxon>
        <taxon>Bacillales</taxon>
        <taxon>Staphylococcaceae</taxon>
        <taxon>Macrococcus</taxon>
    </lineage>
</organism>
<evidence type="ECO:0000256" key="6">
    <source>
        <dbReference type="ARBA" id="ARBA00023002"/>
    </source>
</evidence>
<evidence type="ECO:0000256" key="7">
    <source>
        <dbReference type="ARBA" id="ARBA00025067"/>
    </source>
</evidence>
<gene>
    <name evidence="11" type="ORF">ERX29_01240</name>
</gene>
<dbReference type="PRINTS" id="PR00070">
    <property type="entry name" value="DHFR"/>
</dbReference>
<keyword evidence="5 8" id="KW-0521">NADP</keyword>
<dbReference type="Gene3D" id="3.40.430.10">
    <property type="entry name" value="Dihydrofolate Reductase, subunit A"/>
    <property type="match status" value="1"/>
</dbReference>
<dbReference type="EC" id="1.5.1.3" evidence="3 8"/>
<dbReference type="GO" id="GO:0046654">
    <property type="term" value="P:tetrahydrofolate biosynthetic process"/>
    <property type="evidence" value="ECO:0007669"/>
    <property type="project" value="UniProtKB-UniPathway"/>
</dbReference>
<dbReference type="GO" id="GO:0005829">
    <property type="term" value="C:cytosol"/>
    <property type="evidence" value="ECO:0007669"/>
    <property type="project" value="TreeGrafter"/>
</dbReference>
<evidence type="ECO:0000256" key="1">
    <source>
        <dbReference type="ARBA" id="ARBA00004903"/>
    </source>
</evidence>
<evidence type="ECO:0000256" key="3">
    <source>
        <dbReference type="ARBA" id="ARBA00012856"/>
    </source>
</evidence>
<dbReference type="OrthoDB" id="9804315at2"/>
<dbReference type="GO" id="GO:0046452">
    <property type="term" value="P:dihydrofolate metabolic process"/>
    <property type="evidence" value="ECO:0007669"/>
    <property type="project" value="TreeGrafter"/>
</dbReference>
<evidence type="ECO:0000256" key="5">
    <source>
        <dbReference type="ARBA" id="ARBA00022857"/>
    </source>
</evidence>
<reference evidence="11 12" key="1">
    <citation type="submission" date="2019-01" db="EMBL/GenBank/DDBJ databases">
        <title>Draft genome sequences of the type strains of six Macrococcus species.</title>
        <authorList>
            <person name="Mazhar S."/>
            <person name="Altermann E."/>
            <person name="Hill C."/>
            <person name="Mcauliffe O."/>
        </authorList>
    </citation>
    <scope>NUCLEOTIDE SEQUENCE [LARGE SCALE GENOMIC DNA]</scope>
    <source>
        <strain evidence="11 12">CCM4815</strain>
    </source>
</reference>
<evidence type="ECO:0000313" key="12">
    <source>
        <dbReference type="Proteomes" id="UP000294802"/>
    </source>
</evidence>
<keyword evidence="6 8" id="KW-0560">Oxidoreductase</keyword>
<feature type="domain" description="DHFR" evidence="10">
    <location>
        <begin position="1"/>
        <end position="155"/>
    </location>
</feature>
<dbReference type="Proteomes" id="UP000294802">
    <property type="component" value="Unassembled WGS sequence"/>
</dbReference>
<name>A0A4R6BXX2_9STAP</name>
<dbReference type="Pfam" id="PF00186">
    <property type="entry name" value="DHFR_1"/>
    <property type="match status" value="1"/>
</dbReference>
<comment type="caution">
    <text evidence="11">The sequence shown here is derived from an EMBL/GenBank/DDBJ whole genome shotgun (WGS) entry which is preliminary data.</text>
</comment>
<dbReference type="UniPathway" id="UPA00077">
    <property type="reaction ID" value="UER00158"/>
</dbReference>
<dbReference type="CDD" id="cd00209">
    <property type="entry name" value="DHFR"/>
    <property type="match status" value="1"/>
</dbReference>
<evidence type="ECO:0000259" key="10">
    <source>
        <dbReference type="PROSITE" id="PS51330"/>
    </source>
</evidence>
<dbReference type="AlphaFoldDB" id="A0A4R6BXX2"/>
<dbReference type="GO" id="GO:0046655">
    <property type="term" value="P:folic acid metabolic process"/>
    <property type="evidence" value="ECO:0007669"/>
    <property type="project" value="TreeGrafter"/>
</dbReference>
<evidence type="ECO:0000256" key="2">
    <source>
        <dbReference type="ARBA" id="ARBA00009539"/>
    </source>
</evidence>
<evidence type="ECO:0000256" key="4">
    <source>
        <dbReference type="ARBA" id="ARBA00022563"/>
    </source>
</evidence>
<keyword evidence="4 8" id="KW-0554">One-carbon metabolism</keyword>
<evidence type="ECO:0000256" key="8">
    <source>
        <dbReference type="PIRNR" id="PIRNR000194"/>
    </source>
</evidence>
<comment type="function">
    <text evidence="7 8">Key enzyme in folate metabolism. Catalyzes an essential reaction for de novo glycine and purine synthesis, and for DNA precursor synthesis.</text>
</comment>
<dbReference type="SUPFAM" id="SSF53597">
    <property type="entry name" value="Dihydrofolate reductase-like"/>
    <property type="match status" value="1"/>
</dbReference>
<dbReference type="FunFam" id="3.40.430.10:FF:000001">
    <property type="entry name" value="Dihydrofolate reductase"/>
    <property type="match status" value="1"/>
</dbReference>
<dbReference type="PROSITE" id="PS51330">
    <property type="entry name" value="DHFR_2"/>
    <property type="match status" value="1"/>
</dbReference>
<dbReference type="RefSeq" id="WP_133442857.1">
    <property type="nucleotide sequence ID" value="NZ_SCWB01000001.1"/>
</dbReference>
<comment type="catalytic activity">
    <reaction evidence="8">
        <text>(6S)-5,6,7,8-tetrahydrofolate + NADP(+) = 7,8-dihydrofolate + NADPH + H(+)</text>
        <dbReference type="Rhea" id="RHEA:15009"/>
        <dbReference type="ChEBI" id="CHEBI:15378"/>
        <dbReference type="ChEBI" id="CHEBI:57451"/>
        <dbReference type="ChEBI" id="CHEBI:57453"/>
        <dbReference type="ChEBI" id="CHEBI:57783"/>
        <dbReference type="ChEBI" id="CHEBI:58349"/>
        <dbReference type="EC" id="1.5.1.3"/>
    </reaction>
</comment>
<dbReference type="GO" id="GO:0004146">
    <property type="term" value="F:dihydrofolate reductase activity"/>
    <property type="evidence" value="ECO:0007669"/>
    <property type="project" value="UniProtKB-EC"/>
</dbReference>
<proteinExistence type="inferred from homology"/>
<evidence type="ECO:0000313" key="11">
    <source>
        <dbReference type="EMBL" id="TDM13254.1"/>
    </source>
</evidence>
<evidence type="ECO:0000256" key="9">
    <source>
        <dbReference type="RuleBase" id="RU004474"/>
    </source>
</evidence>
<comment type="similarity">
    <text evidence="2 8 9">Belongs to the dihydrofolate reductase family.</text>
</comment>
<accession>A0A4R6BXX2</accession>
<dbReference type="PROSITE" id="PS00075">
    <property type="entry name" value="DHFR_1"/>
    <property type="match status" value="1"/>
</dbReference>
<dbReference type="InterPro" id="IPR024072">
    <property type="entry name" value="DHFR-like_dom_sf"/>
</dbReference>
<dbReference type="InterPro" id="IPR001796">
    <property type="entry name" value="DHFR_dom"/>
</dbReference>
<comment type="pathway">
    <text evidence="1 8">Cofactor biosynthesis; tetrahydrofolate biosynthesis; 5,6,7,8-tetrahydrofolate from 7,8-dihydrofolate: step 1/1.</text>
</comment>
<sequence length="162" mass="18355">MLSTIVCHDLNLVIGHNNKMPWHLPDDLKRVKQLTTGHTIVMGKNTYLSLGKPLPNRRNVVLTSDPSFSSEGIDVIHSLGDISRLDGHVFIFGGQKLYEQTMDIVDDMYVTVIETKHMGDAFFPPYSFTDWEVESVEQGSADNGQPPHKFLHLVRRTHDQND</sequence>